<evidence type="ECO:0000313" key="3">
    <source>
        <dbReference type="Proteomes" id="UP000675920"/>
    </source>
</evidence>
<reference evidence="4" key="1">
    <citation type="journal article" date="2003" name="FEMS Microbiol. Lett.">
        <title>An extracellular calcium-binding domain in bacteria with a distant relationship to EF-hands.</title>
        <authorList>
            <person name="Rigden D.J."/>
            <person name="Jedrzejas M.J."/>
            <person name="Galperin M.Y."/>
        </authorList>
    </citation>
    <scope>NUCLEOTIDE SEQUENCE</scope>
</reference>
<name>A0A9U5FZ22_9BURK</name>
<sequence>MRHAGKLKSWNADRGFGFIALTGQDDVFVHIGAFARDGVAPVPGEPLWFEIGSDARGRRCAIRLSRTAGGEAVKLGELALEPIAPARDAAARVDADDRVRRVGADRRPRAAGKATIRDTRRTPEGASGRRDGGRRGGRYRLLVLTTLVILAVAGWDQLQRHRTDPAAEPADLAEPATPEPLRSCDGRLRCNQMTSCDEATWFLRHCPGTEMDGDHDGVPCEQQWCGGRF</sequence>
<dbReference type="Proteomes" id="UP000675920">
    <property type="component" value="Unplaced"/>
</dbReference>
<feature type="domain" description="CSD" evidence="2">
    <location>
        <begin position="2"/>
        <end position="66"/>
    </location>
</feature>
<dbReference type="SUPFAM" id="SSF50249">
    <property type="entry name" value="Nucleic acid-binding proteins"/>
    <property type="match status" value="1"/>
</dbReference>
<feature type="region of interest" description="Disordered" evidence="1">
    <location>
        <begin position="104"/>
        <end position="133"/>
    </location>
</feature>
<protein>
    <submittedName>
        <fullName evidence="4">Excalibur calcium-binding domain-containing protein</fullName>
    </submittedName>
</protein>
<dbReference type="RefSeq" id="WP_034412413.1">
    <property type="nucleotide sequence ID" value="NZ_KI519499.1"/>
</dbReference>
<keyword evidence="3" id="KW-1185">Reference proteome</keyword>
<evidence type="ECO:0000259" key="2">
    <source>
        <dbReference type="PROSITE" id="PS51857"/>
    </source>
</evidence>
<dbReference type="Gene3D" id="2.40.50.140">
    <property type="entry name" value="Nucleic acid-binding proteins"/>
    <property type="match status" value="1"/>
</dbReference>
<dbReference type="OrthoDB" id="72963at2"/>
<feature type="compositionally biased region" description="Basic and acidic residues" evidence="1">
    <location>
        <begin position="115"/>
        <end position="133"/>
    </location>
</feature>
<reference evidence="4" key="2">
    <citation type="submission" date="2025-08" db="UniProtKB">
        <authorList>
            <consortium name="RefSeq"/>
        </authorList>
    </citation>
    <scope>IDENTIFICATION</scope>
</reference>
<dbReference type="AlphaFoldDB" id="A0A9U5FZ22"/>
<dbReference type="GO" id="GO:0005829">
    <property type="term" value="C:cytosol"/>
    <property type="evidence" value="ECO:0007669"/>
    <property type="project" value="UniProtKB-ARBA"/>
</dbReference>
<proteinExistence type="predicted"/>
<accession>A0A9U5FZ22</accession>
<dbReference type="InterPro" id="IPR008613">
    <property type="entry name" value="Excalibur_Ca-bd_domain"/>
</dbReference>
<evidence type="ECO:0000313" key="4">
    <source>
        <dbReference type="RefSeq" id="WP_034412413.1"/>
    </source>
</evidence>
<dbReference type="InterPro" id="IPR002059">
    <property type="entry name" value="CSP_DNA-bd"/>
</dbReference>
<dbReference type="Pfam" id="PF05901">
    <property type="entry name" value="Excalibur"/>
    <property type="match status" value="1"/>
</dbReference>
<dbReference type="CDD" id="cd04458">
    <property type="entry name" value="CSP_CDS"/>
    <property type="match status" value="1"/>
</dbReference>
<dbReference type="InterPro" id="IPR012340">
    <property type="entry name" value="NA-bd_OB-fold"/>
</dbReference>
<dbReference type="Pfam" id="PF00313">
    <property type="entry name" value="CSD"/>
    <property type="match status" value="1"/>
</dbReference>
<evidence type="ECO:0000256" key="1">
    <source>
        <dbReference type="SAM" id="MobiDB-lite"/>
    </source>
</evidence>
<dbReference type="PROSITE" id="PS51857">
    <property type="entry name" value="CSD_2"/>
    <property type="match status" value="1"/>
</dbReference>
<dbReference type="SMART" id="SM00357">
    <property type="entry name" value="CSP"/>
    <property type="match status" value="1"/>
</dbReference>
<organism evidence="3 4">
    <name type="scientific">Derxia gummosa DSM 723</name>
    <dbReference type="NCBI Taxonomy" id="1121388"/>
    <lineage>
        <taxon>Bacteria</taxon>
        <taxon>Pseudomonadati</taxon>
        <taxon>Pseudomonadota</taxon>
        <taxon>Betaproteobacteria</taxon>
        <taxon>Burkholderiales</taxon>
        <taxon>Alcaligenaceae</taxon>
        <taxon>Derxia</taxon>
    </lineage>
</organism>
<dbReference type="InterPro" id="IPR011129">
    <property type="entry name" value="CSD"/>
</dbReference>
<dbReference type="GO" id="GO:0003676">
    <property type="term" value="F:nucleic acid binding"/>
    <property type="evidence" value="ECO:0007669"/>
    <property type="project" value="InterPro"/>
</dbReference>